<dbReference type="GO" id="GO:0003824">
    <property type="term" value="F:catalytic activity"/>
    <property type="evidence" value="ECO:0007669"/>
    <property type="project" value="InterPro"/>
</dbReference>
<organism evidence="2 3">
    <name type="scientific">Exophiala mesophila</name>
    <name type="common">Black yeast-like fungus</name>
    <dbReference type="NCBI Taxonomy" id="212818"/>
    <lineage>
        <taxon>Eukaryota</taxon>
        <taxon>Fungi</taxon>
        <taxon>Dikarya</taxon>
        <taxon>Ascomycota</taxon>
        <taxon>Pezizomycotina</taxon>
        <taxon>Eurotiomycetes</taxon>
        <taxon>Chaetothyriomycetidae</taxon>
        <taxon>Chaetothyriales</taxon>
        <taxon>Herpotrichiellaceae</taxon>
        <taxon>Exophiala</taxon>
    </lineage>
</organism>
<dbReference type="InterPro" id="IPR000073">
    <property type="entry name" value="AB_hydrolase_1"/>
</dbReference>
<dbReference type="PANTHER" id="PTHR43798:SF33">
    <property type="entry name" value="HYDROLASE, PUTATIVE (AFU_ORTHOLOGUE AFUA_2G14860)-RELATED"/>
    <property type="match status" value="1"/>
</dbReference>
<dbReference type="GO" id="GO:0016020">
    <property type="term" value="C:membrane"/>
    <property type="evidence" value="ECO:0007669"/>
    <property type="project" value="TreeGrafter"/>
</dbReference>
<dbReference type="Pfam" id="PF00561">
    <property type="entry name" value="Abhydrolase_1"/>
    <property type="match status" value="1"/>
</dbReference>
<dbReference type="Proteomes" id="UP000288859">
    <property type="component" value="Unassembled WGS sequence"/>
</dbReference>
<feature type="domain" description="AB hydrolase-1" evidence="1">
    <location>
        <begin position="100"/>
        <end position="191"/>
    </location>
</feature>
<dbReference type="InterPro" id="IPR000639">
    <property type="entry name" value="Epox_hydrolase-like"/>
</dbReference>
<evidence type="ECO:0000313" key="2">
    <source>
        <dbReference type="EMBL" id="RVX69336.1"/>
    </source>
</evidence>
<dbReference type="PRINTS" id="PR00412">
    <property type="entry name" value="EPOXHYDRLASE"/>
</dbReference>
<accession>A0A438N0W6</accession>
<evidence type="ECO:0000313" key="3">
    <source>
        <dbReference type="Proteomes" id="UP000288859"/>
    </source>
</evidence>
<dbReference type="SUPFAM" id="SSF53474">
    <property type="entry name" value="alpha/beta-Hydrolases"/>
    <property type="match status" value="1"/>
</dbReference>
<dbReference type="Gene3D" id="3.40.50.1820">
    <property type="entry name" value="alpha/beta hydrolase"/>
    <property type="match status" value="1"/>
</dbReference>
<dbReference type="EMBL" id="NAJM01000030">
    <property type="protein sequence ID" value="RVX69336.1"/>
    <property type="molecule type" value="Genomic_DNA"/>
</dbReference>
<dbReference type="InterPro" id="IPR029058">
    <property type="entry name" value="AB_hydrolase_fold"/>
</dbReference>
<proteinExistence type="predicted"/>
<reference evidence="2 3" key="1">
    <citation type="submission" date="2017-03" db="EMBL/GenBank/DDBJ databases">
        <title>Genomes of endolithic fungi from Antarctica.</title>
        <authorList>
            <person name="Coleine C."/>
            <person name="Masonjones S."/>
            <person name="Stajich J.E."/>
        </authorList>
    </citation>
    <scope>NUCLEOTIDE SEQUENCE [LARGE SCALE GENOMIC DNA]</scope>
    <source>
        <strain evidence="2 3">CCFEE 6314</strain>
    </source>
</reference>
<sequence length="351" mass="39550">MIARAADESATKVASPSTLEYTTLPPRAAKICEKSLFVPLEEVQAKIKKFSHVQPRPLVKDGDSEVLAGQTFTHHLVLGPGDGEVVKWHYVEAGPHDAEIILFLHGIPDSWFQWHLQMASLSKHFRCIAPDLKGYGQSEKGPGDYTHEGASEQLFAMLQSIGVKQYNIVSHDRGTCQADFLAANHPDAVLRYGRGEQHLYHYNPALSPQGELFMNAAYNGILDNAAQLLVWAHTSICTRPIPDAILERMIQEFSYPDINKAVPRYFNSSSFRQEWLQRRERLLSAWKCPVLILQGFDSKTQPREFYENITQEHIPNAKSVKVQLIPGGHFWSLESPEETTAALDVFFRSVV</sequence>
<dbReference type="AlphaFoldDB" id="A0A438N0W6"/>
<gene>
    <name evidence="2" type="ORF">B0A52_06931</name>
</gene>
<name>A0A438N0W6_EXOME</name>
<protein>
    <recommendedName>
        <fullName evidence="1">AB hydrolase-1 domain-containing protein</fullName>
    </recommendedName>
</protein>
<dbReference type="OrthoDB" id="284184at2759"/>
<comment type="caution">
    <text evidence="2">The sequence shown here is derived from an EMBL/GenBank/DDBJ whole genome shotgun (WGS) entry which is preliminary data.</text>
</comment>
<dbReference type="PANTHER" id="PTHR43798">
    <property type="entry name" value="MONOACYLGLYCEROL LIPASE"/>
    <property type="match status" value="1"/>
</dbReference>
<dbReference type="InterPro" id="IPR050266">
    <property type="entry name" value="AB_hydrolase_sf"/>
</dbReference>
<evidence type="ECO:0000259" key="1">
    <source>
        <dbReference type="Pfam" id="PF00561"/>
    </source>
</evidence>